<keyword evidence="3" id="KW-1185">Reference proteome</keyword>
<comment type="caution">
    <text evidence="2">The sequence shown here is derived from an EMBL/GenBank/DDBJ whole genome shotgun (WGS) entry which is preliminary data.</text>
</comment>
<reference evidence="2 3" key="1">
    <citation type="submission" date="2024-03" db="EMBL/GenBank/DDBJ databases">
        <title>The Acrasis kona genome and developmental transcriptomes reveal deep origins of eukaryotic multicellular pathways.</title>
        <authorList>
            <person name="Sheikh S."/>
            <person name="Fu C.-J."/>
            <person name="Brown M.W."/>
            <person name="Baldauf S.L."/>
        </authorList>
    </citation>
    <scope>NUCLEOTIDE SEQUENCE [LARGE SCALE GENOMIC DNA]</scope>
    <source>
        <strain evidence="2 3">ATCC MYA-3509</strain>
    </source>
</reference>
<feature type="compositionally biased region" description="Basic residues" evidence="1">
    <location>
        <begin position="26"/>
        <end position="42"/>
    </location>
</feature>
<dbReference type="AlphaFoldDB" id="A0AAW2YX91"/>
<evidence type="ECO:0000256" key="1">
    <source>
        <dbReference type="SAM" id="MobiDB-lite"/>
    </source>
</evidence>
<organism evidence="2 3">
    <name type="scientific">Acrasis kona</name>
    <dbReference type="NCBI Taxonomy" id="1008807"/>
    <lineage>
        <taxon>Eukaryota</taxon>
        <taxon>Discoba</taxon>
        <taxon>Heterolobosea</taxon>
        <taxon>Tetramitia</taxon>
        <taxon>Eutetramitia</taxon>
        <taxon>Acrasidae</taxon>
        <taxon>Acrasis</taxon>
    </lineage>
</organism>
<accession>A0AAW2YX91</accession>
<evidence type="ECO:0000313" key="3">
    <source>
        <dbReference type="Proteomes" id="UP001431209"/>
    </source>
</evidence>
<feature type="region of interest" description="Disordered" evidence="1">
    <location>
        <begin position="20"/>
        <end position="44"/>
    </location>
</feature>
<dbReference type="Proteomes" id="UP001431209">
    <property type="component" value="Unassembled WGS sequence"/>
</dbReference>
<evidence type="ECO:0000313" key="2">
    <source>
        <dbReference type="EMBL" id="KAL0482111.1"/>
    </source>
</evidence>
<proteinExistence type="predicted"/>
<gene>
    <name evidence="2" type="ORF">AKO1_013235</name>
</gene>
<protein>
    <submittedName>
        <fullName evidence="2">Diaminopimelate epimerase</fullName>
    </submittedName>
</protein>
<sequence>METQQTPGIIETEVSNTLTEKEKKKLERKAHKKDIKQNKRAARNYEDSAIEAGRKPCTLCGTSCDVLIRCQIDESETWHMTCTKCWNEVSGGVVDGASDKEFYKYGGIWKNHKADVTGKKPKRKEKQPTLNSPP</sequence>
<name>A0AAW2YX91_9EUKA</name>
<dbReference type="EMBL" id="JAOPGA020000819">
    <property type="protein sequence ID" value="KAL0482111.1"/>
    <property type="molecule type" value="Genomic_DNA"/>
</dbReference>
<feature type="region of interest" description="Disordered" evidence="1">
    <location>
        <begin position="114"/>
        <end position="134"/>
    </location>
</feature>